<feature type="binding site" evidence="8">
    <location>
        <begin position="177"/>
        <end position="180"/>
    </location>
    <ligand>
        <name>GTP</name>
        <dbReference type="ChEBI" id="CHEBI:37565"/>
    </ligand>
</feature>
<dbReference type="Gene3D" id="2.40.30.10">
    <property type="entry name" value="Translation factors"/>
    <property type="match status" value="1"/>
</dbReference>
<dbReference type="InterPro" id="IPR038363">
    <property type="entry name" value="LepA_C_sf"/>
</dbReference>
<evidence type="ECO:0000256" key="7">
    <source>
        <dbReference type="ARBA" id="ARBA00023136"/>
    </source>
</evidence>
<dbReference type="InterPro" id="IPR005225">
    <property type="entry name" value="Small_GTP-bd"/>
</dbReference>
<dbReference type="Gene3D" id="3.30.70.870">
    <property type="entry name" value="Elongation Factor G (Translational Gtpase), domain 3"/>
    <property type="match status" value="1"/>
</dbReference>
<dbReference type="Pfam" id="PF06421">
    <property type="entry name" value="LepA_C"/>
    <property type="match status" value="1"/>
</dbReference>
<name>A0AAJ6YMC9_9HYME</name>
<dbReference type="NCBIfam" id="TIGR01393">
    <property type="entry name" value="lepA"/>
    <property type="match status" value="1"/>
</dbReference>
<dbReference type="SUPFAM" id="SSF52540">
    <property type="entry name" value="P-loop containing nucleoside triphosphate hydrolases"/>
    <property type="match status" value="1"/>
</dbReference>
<evidence type="ECO:0000256" key="4">
    <source>
        <dbReference type="ARBA" id="ARBA00022801"/>
    </source>
</evidence>
<accession>A0AAJ6YMC9</accession>
<organism evidence="10 11">
    <name type="scientific">Ceratosolen solmsi marchali</name>
    <dbReference type="NCBI Taxonomy" id="326594"/>
    <lineage>
        <taxon>Eukaryota</taxon>
        <taxon>Metazoa</taxon>
        <taxon>Ecdysozoa</taxon>
        <taxon>Arthropoda</taxon>
        <taxon>Hexapoda</taxon>
        <taxon>Insecta</taxon>
        <taxon>Pterygota</taxon>
        <taxon>Neoptera</taxon>
        <taxon>Endopterygota</taxon>
        <taxon>Hymenoptera</taxon>
        <taxon>Apocrita</taxon>
        <taxon>Proctotrupomorpha</taxon>
        <taxon>Chalcidoidea</taxon>
        <taxon>Agaonidae</taxon>
        <taxon>Agaoninae</taxon>
        <taxon>Ceratosolen</taxon>
    </lineage>
</organism>
<evidence type="ECO:0000256" key="1">
    <source>
        <dbReference type="ARBA" id="ARBA00005454"/>
    </source>
</evidence>
<dbReference type="GO" id="GO:0005525">
    <property type="term" value="F:GTP binding"/>
    <property type="evidence" value="ECO:0007669"/>
    <property type="project" value="UniProtKB-UniRule"/>
</dbReference>
<dbReference type="GO" id="GO:0003924">
    <property type="term" value="F:GTPase activity"/>
    <property type="evidence" value="ECO:0007669"/>
    <property type="project" value="UniProtKB-UniRule"/>
</dbReference>
<keyword evidence="5 8" id="KW-0496">Mitochondrion</keyword>
<dbReference type="PRINTS" id="PR00315">
    <property type="entry name" value="ELONGATNFCT"/>
</dbReference>
<dbReference type="CDD" id="cd03709">
    <property type="entry name" value="lepA_C"/>
    <property type="match status" value="1"/>
</dbReference>
<dbReference type="CTD" id="3771960"/>
<dbReference type="FunFam" id="3.30.70.870:FF:000004">
    <property type="entry name" value="Translation factor GUF1, mitochondrial"/>
    <property type="match status" value="1"/>
</dbReference>
<keyword evidence="2 8" id="KW-0547">Nucleotide-binding</keyword>
<comment type="similarity">
    <text evidence="1">Belongs to the TRAFAC class translation factor GTPase superfamily. Classic translation factor GTPase family. LepA subfamily.</text>
</comment>
<dbReference type="NCBIfam" id="TIGR00231">
    <property type="entry name" value="small_GTP"/>
    <property type="match status" value="1"/>
</dbReference>
<dbReference type="Gene3D" id="3.30.70.2570">
    <property type="entry name" value="Elongation factor 4, C-terminal domain"/>
    <property type="match status" value="1"/>
</dbReference>
<feature type="binding site" evidence="8">
    <location>
        <begin position="59"/>
        <end position="66"/>
    </location>
    <ligand>
        <name>GTP</name>
        <dbReference type="ChEBI" id="CHEBI:37565"/>
    </ligand>
</feature>
<dbReference type="GO" id="GO:0005759">
    <property type="term" value="C:mitochondrial matrix"/>
    <property type="evidence" value="ECO:0007669"/>
    <property type="project" value="UniProtKB-UniRule"/>
</dbReference>
<keyword evidence="7 8" id="KW-0472">Membrane</keyword>
<dbReference type="CDD" id="cd01890">
    <property type="entry name" value="LepA"/>
    <property type="match status" value="1"/>
</dbReference>
<evidence type="ECO:0000259" key="9">
    <source>
        <dbReference type="PROSITE" id="PS51722"/>
    </source>
</evidence>
<dbReference type="GO" id="GO:0097177">
    <property type="term" value="F:mitochondrial ribosome binding"/>
    <property type="evidence" value="ECO:0007669"/>
    <property type="project" value="TreeGrafter"/>
</dbReference>
<dbReference type="GO" id="GO:0006412">
    <property type="term" value="P:translation"/>
    <property type="evidence" value="ECO:0007669"/>
    <property type="project" value="UniProtKB-KW"/>
</dbReference>
<dbReference type="InterPro" id="IPR000640">
    <property type="entry name" value="EFG_V-like"/>
</dbReference>
<keyword evidence="6 8" id="KW-0342">GTP-binding</keyword>
<dbReference type="InterPro" id="IPR006297">
    <property type="entry name" value="EF-4"/>
</dbReference>
<dbReference type="Proteomes" id="UP000695007">
    <property type="component" value="Unplaced"/>
</dbReference>
<dbReference type="Pfam" id="PF00679">
    <property type="entry name" value="EFG_C"/>
    <property type="match status" value="1"/>
</dbReference>
<dbReference type="InterPro" id="IPR031157">
    <property type="entry name" value="G_TR_CS"/>
</dbReference>
<dbReference type="PANTHER" id="PTHR43512:SF7">
    <property type="entry name" value="TRANSLATION FACTOR GUF1, MITOCHONDRIAL"/>
    <property type="match status" value="1"/>
</dbReference>
<reference evidence="11" key="1">
    <citation type="submission" date="2025-08" db="UniProtKB">
        <authorList>
            <consortium name="RefSeq"/>
        </authorList>
    </citation>
    <scope>IDENTIFICATION</scope>
</reference>
<dbReference type="SUPFAM" id="SSF54980">
    <property type="entry name" value="EF-G C-terminal domain-like"/>
    <property type="match status" value="2"/>
</dbReference>
<dbReference type="InterPro" id="IPR000795">
    <property type="entry name" value="T_Tr_GTP-bd_dom"/>
</dbReference>
<dbReference type="FunFam" id="3.40.50.300:FF:000078">
    <property type="entry name" value="Elongation factor 4"/>
    <property type="match status" value="1"/>
</dbReference>
<dbReference type="AlphaFoldDB" id="A0AAJ6YMC9"/>
<dbReference type="InterPro" id="IPR013842">
    <property type="entry name" value="LepA_CTD"/>
</dbReference>
<comment type="subcellular location">
    <subcellularLocation>
        <location evidence="8">Mitochondrion inner membrane</location>
        <topology evidence="8">Peripheral membrane protein</topology>
        <orientation evidence="8">Matrix side</orientation>
    </subcellularLocation>
</comment>
<dbReference type="PANTHER" id="PTHR43512">
    <property type="entry name" value="TRANSLATION FACTOR GUF1-RELATED"/>
    <property type="match status" value="1"/>
</dbReference>
<keyword evidence="8" id="KW-0648">Protein biosynthesis</keyword>
<dbReference type="FunFam" id="3.30.70.240:FF:000007">
    <property type="entry name" value="Translation factor GUF1, mitochondrial"/>
    <property type="match status" value="1"/>
</dbReference>
<dbReference type="GeneID" id="105364469"/>
<dbReference type="EC" id="3.6.5.n1" evidence="8"/>
<gene>
    <name evidence="11" type="primary">LOC105364469</name>
</gene>
<dbReference type="InterPro" id="IPR035654">
    <property type="entry name" value="LepA_IV"/>
</dbReference>
<comment type="function">
    <text evidence="8">Promotes mitochondrial protein synthesis. May act as a fidelity factor of the translation reaction, by catalyzing a one-codon backward translocation of tRNAs on improperly translocated ribosomes. Binds to mitochondrial ribosomes in a GTP-dependent manner.</text>
</comment>
<dbReference type="PROSITE" id="PS00301">
    <property type="entry name" value="G_TR_1"/>
    <property type="match status" value="1"/>
</dbReference>
<dbReference type="PROSITE" id="PS51722">
    <property type="entry name" value="G_TR_2"/>
    <property type="match status" value="1"/>
</dbReference>
<protein>
    <recommendedName>
        <fullName evidence="8">Translation factor GUF1 homolog, mitochondrial</fullName>
        <ecNumber evidence="8">3.6.5.n1</ecNumber>
    </recommendedName>
    <alternativeName>
        <fullName evidence="8">Elongation factor 4 homolog</fullName>
        <shortName evidence="8">EF-4</shortName>
    </alternativeName>
    <alternativeName>
        <fullName evidence="8">GTPase GUF1 homolog</fullName>
    </alternativeName>
    <alternativeName>
        <fullName evidence="8">Ribosomal back-translocase</fullName>
    </alternativeName>
</protein>
<comment type="similarity">
    <text evidence="8">Belongs to the GTP-binding elongation factor family. LepA subfamily.</text>
</comment>
<dbReference type="Gene3D" id="3.40.50.300">
    <property type="entry name" value="P-loop containing nucleotide triphosphate hydrolases"/>
    <property type="match status" value="1"/>
</dbReference>
<feature type="binding site" evidence="8">
    <location>
        <begin position="123"/>
        <end position="127"/>
    </location>
    <ligand>
        <name>GTP</name>
        <dbReference type="ChEBI" id="CHEBI:37565"/>
    </ligand>
</feature>
<evidence type="ECO:0000256" key="6">
    <source>
        <dbReference type="ARBA" id="ARBA00023134"/>
    </source>
</evidence>
<dbReference type="InterPro" id="IPR027417">
    <property type="entry name" value="P-loop_NTPase"/>
</dbReference>
<dbReference type="HAMAP" id="MF_00071">
    <property type="entry name" value="LepA"/>
    <property type="match status" value="1"/>
</dbReference>
<sequence length="647" mass="73228">MKLKILYNLTSYSFKYRLKLNHKQSYLSMIFSNFYSTNTDELKEYNIPLENIRNFCIIAHIDHGKSTLADRLLEITGAIKINSGMQVLDKLQVEKERGITVKAQTVSLKYMLNNKEYQLNLIDTPGHVDFSSEVHRSLAACQGVLLVVDANDGVQAQTVANYYLAHGNKLKIIPIINKIDLKNANPEKVEQQLSTIFGINGDEIIKISAKHGTYVDEVLKAVVERIPKPTCVRDKSLKVLIFDSWYDSYRGAVLLVYIKDGIISTGDRITSCNTGKSYEVKLLLLLRPEEEKVNKIYAGQVGCIICKMKYDEASIGDTLYLYGNPVEPLPGFNTTKPMVYAGVYPVDSSQYHSLKNAMDKLTLNDNAVSIINESSPALGQGWRLGFLGLLHMEVFSQRLEQEFDTPSIFTTPGVVYKAKIFGKKNITHYKSDEVYFCNPSHIPNISIVKEMYEPTVLGTIITPGDYYQSILHFCLERRGIEKSNKNIDESRIILQFILPLNEIITDFHDELKRMTSGYASFDYEDYGYQLSDIAKMEILLNGRPVEELSTIVNMSKSVSKAKKICAKLLNVIPRQQFLISIQARIGSKILARENLPALRKDVTAHLYGGDVTRRIKLLQNQAQGKKKMRMIGNIALPRKVFVDLLKT</sequence>
<evidence type="ECO:0000256" key="8">
    <source>
        <dbReference type="HAMAP-Rule" id="MF_03137"/>
    </source>
</evidence>
<dbReference type="FunFam" id="3.30.70.2570:FF:000001">
    <property type="entry name" value="Translation factor GUF1, mitochondrial"/>
    <property type="match status" value="1"/>
</dbReference>
<keyword evidence="4 8" id="KW-0378">Hydrolase</keyword>
<dbReference type="RefSeq" id="XP_011500697.1">
    <property type="nucleotide sequence ID" value="XM_011502395.1"/>
</dbReference>
<feature type="domain" description="Tr-type G" evidence="9">
    <location>
        <begin position="50"/>
        <end position="230"/>
    </location>
</feature>
<dbReference type="CDD" id="cd16260">
    <property type="entry name" value="EF4_III"/>
    <property type="match status" value="1"/>
</dbReference>
<comment type="catalytic activity">
    <reaction evidence="8">
        <text>GTP + H2O = GDP + phosphate + H(+)</text>
        <dbReference type="Rhea" id="RHEA:19669"/>
        <dbReference type="ChEBI" id="CHEBI:15377"/>
        <dbReference type="ChEBI" id="CHEBI:15378"/>
        <dbReference type="ChEBI" id="CHEBI:37565"/>
        <dbReference type="ChEBI" id="CHEBI:43474"/>
        <dbReference type="ChEBI" id="CHEBI:58189"/>
        <dbReference type="EC" id="3.6.5.n1"/>
    </reaction>
</comment>
<keyword evidence="10" id="KW-1185">Reference proteome</keyword>
<keyword evidence="3 8" id="KW-0999">Mitochondrion inner membrane</keyword>
<dbReference type="KEGG" id="csol:105364469"/>
<dbReference type="FunFam" id="2.40.30.10:FF:000015">
    <property type="entry name" value="Translation factor GUF1, mitochondrial"/>
    <property type="match status" value="1"/>
</dbReference>
<evidence type="ECO:0000313" key="10">
    <source>
        <dbReference type="Proteomes" id="UP000695007"/>
    </source>
</evidence>
<evidence type="ECO:0000256" key="3">
    <source>
        <dbReference type="ARBA" id="ARBA00022792"/>
    </source>
</evidence>
<evidence type="ECO:0000256" key="5">
    <source>
        <dbReference type="ARBA" id="ARBA00023128"/>
    </source>
</evidence>
<dbReference type="GO" id="GO:0005743">
    <property type="term" value="C:mitochondrial inner membrane"/>
    <property type="evidence" value="ECO:0007669"/>
    <property type="project" value="UniProtKB-SubCell"/>
</dbReference>
<evidence type="ECO:0000256" key="2">
    <source>
        <dbReference type="ARBA" id="ARBA00022741"/>
    </source>
</evidence>
<evidence type="ECO:0000313" key="11">
    <source>
        <dbReference type="RefSeq" id="XP_011500697.1"/>
    </source>
</evidence>
<dbReference type="Pfam" id="PF00009">
    <property type="entry name" value="GTP_EFTU"/>
    <property type="match status" value="1"/>
</dbReference>
<proteinExistence type="inferred from homology"/>
<dbReference type="InterPro" id="IPR035647">
    <property type="entry name" value="EFG_III/V"/>
</dbReference>
<dbReference type="Gene3D" id="3.30.70.240">
    <property type="match status" value="1"/>
</dbReference>
<dbReference type="GO" id="GO:0045727">
    <property type="term" value="P:positive regulation of translation"/>
    <property type="evidence" value="ECO:0007669"/>
    <property type="project" value="UniProtKB-UniRule"/>
</dbReference>